<dbReference type="PANTHER" id="PTHR43272">
    <property type="entry name" value="LONG-CHAIN-FATTY-ACID--COA LIGASE"/>
    <property type="match status" value="1"/>
</dbReference>
<dbReference type="Pfam" id="PF00501">
    <property type="entry name" value="AMP-binding"/>
    <property type="match status" value="1"/>
</dbReference>
<dbReference type="GO" id="GO:0004467">
    <property type="term" value="F:long-chain fatty acid-CoA ligase activity"/>
    <property type="evidence" value="ECO:0007669"/>
    <property type="project" value="UniProtKB-EC"/>
</dbReference>
<reference evidence="5" key="1">
    <citation type="journal article" date="2012" name="PLoS ONE">
        <title>Gene sets for utilization of primary and secondary nutrition supplies in the distal gut of endangered iberian lynx.</title>
        <authorList>
            <person name="Alcaide M."/>
            <person name="Messina E."/>
            <person name="Richter M."/>
            <person name="Bargiela R."/>
            <person name="Peplies J."/>
            <person name="Huws S.A."/>
            <person name="Newbold C.J."/>
            <person name="Golyshin P.N."/>
            <person name="Simon M.A."/>
            <person name="Lopez G."/>
            <person name="Yakimov M.M."/>
            <person name="Ferrer M."/>
        </authorList>
    </citation>
    <scope>NUCLEOTIDE SEQUENCE</scope>
</reference>
<sequence length="552" mass="62318">MKQSFIAFLEESIRKNWDLDALTDYKGATLQYKDVARKIEKLHILFEESGIKPGDKIAVCGRNSSHWGVTFLATLTYGAVIVPILHEFKADNVHHIVNHSEARLLLVGDVVWEGLNEQAMPKLEGIILMNDFSLLVSRSKKLDYARNHLNELFGKKFPRNFRCEDIHYHTDSPDELAVINYTSGTTSYSKGVMIPYRALWSNTQFAFEVLNLHPGDKLVSMLPMAHMYGLAFEFLYEFSVGCHIYFLTRMPSPKIIFQAFAEVKPNLVIAVPLIIEKIIKKQVMPKLETPMMKMLMKLPLISDKIKEKVRQQVINAFGGNFYEVIIGGAAFNQDVEQFLRSIDFPYTVGYGMTECAPIICYEDYKRFKMGSCGKAAPRMEVKVLSDDPANVVGEIVCKGPNVMLGYYKNPQATAEVIDAEGWLHTGDLGIVDAEGNVTIKGRSKNMILGASGQNIYPEEMEEKLNNLPLVTESIVIQQADGKLAALVYPDFDVALNLGLDNAGIEKAMEENRVKLNTELPAYSQIARVKIYPEEFEKTPKKSIKRFLYQDVK</sequence>
<dbReference type="InterPro" id="IPR020845">
    <property type="entry name" value="AMP-binding_CS"/>
</dbReference>
<dbReference type="InterPro" id="IPR042099">
    <property type="entry name" value="ANL_N_sf"/>
</dbReference>
<dbReference type="PANTHER" id="PTHR43272:SF33">
    <property type="entry name" value="AMP-BINDING DOMAIN-CONTAINING PROTEIN-RELATED"/>
    <property type="match status" value="1"/>
</dbReference>
<keyword evidence="5" id="KW-0436">Ligase</keyword>
<dbReference type="Pfam" id="PF23562">
    <property type="entry name" value="AMP-binding_C_3"/>
    <property type="match status" value="1"/>
</dbReference>
<dbReference type="EMBL" id="AMCI01000092">
    <property type="protein sequence ID" value="EJX10761.1"/>
    <property type="molecule type" value="Genomic_DNA"/>
</dbReference>
<name>J9DCQ8_9ZZZZ</name>
<dbReference type="InterPro" id="IPR045851">
    <property type="entry name" value="AMP-bd_C_sf"/>
</dbReference>
<dbReference type="Gene3D" id="3.40.50.12780">
    <property type="entry name" value="N-terminal domain of ligase-like"/>
    <property type="match status" value="1"/>
</dbReference>
<evidence type="ECO:0000259" key="4">
    <source>
        <dbReference type="Pfam" id="PF00501"/>
    </source>
</evidence>
<gene>
    <name evidence="5" type="ORF">EVA_00530</name>
</gene>
<evidence type="ECO:0000256" key="1">
    <source>
        <dbReference type="ARBA" id="ARBA00022741"/>
    </source>
</evidence>
<evidence type="ECO:0000256" key="2">
    <source>
        <dbReference type="ARBA" id="ARBA00022840"/>
    </source>
</evidence>
<protein>
    <submittedName>
        <fullName evidence="5">Long-chain-fatty-acid--CoA ligase</fullName>
    </submittedName>
</protein>
<dbReference type="GO" id="GO:0005524">
    <property type="term" value="F:ATP binding"/>
    <property type="evidence" value="ECO:0007669"/>
    <property type="project" value="UniProtKB-KW"/>
</dbReference>
<comment type="catalytic activity">
    <reaction evidence="3">
        <text>a long-chain fatty acid + ATP + CoA = a long-chain fatty acyl-CoA + AMP + diphosphate</text>
        <dbReference type="Rhea" id="RHEA:15421"/>
        <dbReference type="ChEBI" id="CHEBI:30616"/>
        <dbReference type="ChEBI" id="CHEBI:33019"/>
        <dbReference type="ChEBI" id="CHEBI:57287"/>
        <dbReference type="ChEBI" id="CHEBI:57560"/>
        <dbReference type="ChEBI" id="CHEBI:83139"/>
        <dbReference type="ChEBI" id="CHEBI:456215"/>
        <dbReference type="EC" id="6.2.1.3"/>
    </reaction>
    <physiologicalReaction direction="left-to-right" evidence="3">
        <dbReference type="Rhea" id="RHEA:15422"/>
    </physiologicalReaction>
</comment>
<organism evidence="5">
    <name type="scientific">gut metagenome</name>
    <dbReference type="NCBI Taxonomy" id="749906"/>
    <lineage>
        <taxon>unclassified sequences</taxon>
        <taxon>metagenomes</taxon>
        <taxon>organismal metagenomes</taxon>
    </lineage>
</organism>
<dbReference type="SUPFAM" id="SSF56801">
    <property type="entry name" value="Acetyl-CoA synthetase-like"/>
    <property type="match status" value="1"/>
</dbReference>
<comment type="caution">
    <text evidence="5">The sequence shown here is derived from an EMBL/GenBank/DDBJ whole genome shotgun (WGS) entry which is preliminary data.</text>
</comment>
<evidence type="ECO:0000313" key="5">
    <source>
        <dbReference type="EMBL" id="EJX10761.1"/>
    </source>
</evidence>
<dbReference type="GO" id="GO:0016020">
    <property type="term" value="C:membrane"/>
    <property type="evidence" value="ECO:0007669"/>
    <property type="project" value="TreeGrafter"/>
</dbReference>
<dbReference type="AlphaFoldDB" id="J9DCQ8"/>
<keyword evidence="2" id="KW-0067">ATP-binding</keyword>
<keyword evidence="1" id="KW-0547">Nucleotide-binding</keyword>
<proteinExistence type="predicted"/>
<accession>J9DCQ8</accession>
<dbReference type="InterPro" id="IPR000873">
    <property type="entry name" value="AMP-dep_synth/lig_dom"/>
</dbReference>
<evidence type="ECO:0000256" key="3">
    <source>
        <dbReference type="ARBA" id="ARBA00024484"/>
    </source>
</evidence>
<dbReference type="Gene3D" id="3.30.300.30">
    <property type="match status" value="1"/>
</dbReference>
<feature type="domain" description="AMP-dependent synthetase/ligase" evidence="4">
    <location>
        <begin position="10"/>
        <end position="407"/>
    </location>
</feature>
<dbReference type="PROSITE" id="PS00455">
    <property type="entry name" value="AMP_BINDING"/>
    <property type="match status" value="1"/>
</dbReference>